<gene>
    <name evidence="6" type="ORF">psyc5s11_36300</name>
</gene>
<dbReference type="CDD" id="cd00130">
    <property type="entry name" value="PAS"/>
    <property type="match status" value="1"/>
</dbReference>
<evidence type="ECO:0000259" key="2">
    <source>
        <dbReference type="PROSITE" id="PS50112"/>
    </source>
</evidence>
<dbReference type="Proteomes" id="UP000824633">
    <property type="component" value="Chromosome"/>
</dbReference>
<feature type="domain" description="PAC" evidence="3">
    <location>
        <begin position="497"/>
        <end position="549"/>
    </location>
</feature>
<organism evidence="6 7">
    <name type="scientific">Clostridium gelidum</name>
    <dbReference type="NCBI Taxonomy" id="704125"/>
    <lineage>
        <taxon>Bacteria</taxon>
        <taxon>Bacillati</taxon>
        <taxon>Bacillota</taxon>
        <taxon>Clostridia</taxon>
        <taxon>Eubacteriales</taxon>
        <taxon>Clostridiaceae</taxon>
        <taxon>Clostridium</taxon>
    </lineage>
</organism>
<evidence type="ECO:0000256" key="1">
    <source>
        <dbReference type="SAM" id="Phobius"/>
    </source>
</evidence>
<dbReference type="InterPro" id="IPR000014">
    <property type="entry name" value="PAS"/>
</dbReference>
<dbReference type="PANTHER" id="PTHR44757:SF2">
    <property type="entry name" value="BIOFILM ARCHITECTURE MAINTENANCE PROTEIN MBAA"/>
    <property type="match status" value="1"/>
</dbReference>
<dbReference type="NCBIfam" id="TIGR00229">
    <property type="entry name" value="sensory_box"/>
    <property type="match status" value="1"/>
</dbReference>
<dbReference type="CDD" id="cd01948">
    <property type="entry name" value="EAL"/>
    <property type="match status" value="1"/>
</dbReference>
<sequence>MENTSKLKISKKLVFLLFLLFIVIDFQKISVKANELPKNILIINSYSNGFYWTDGECDGIIDTLNSKENVIKYVEYMDWKRYNSEESLNKLYEYYKYKYSGKKIDLIITTDDAALNFAIKYRKDLFSDAPLVFGGVNKDPANIILKDVTNVTGIYESTYPEVTINDALKMKPKTKKLYVIHDNTETGISFYNLVKNSVSLLDVNLIVDDLSNYDIDELTNKVSTLENDSIVIFDAYSTDAKGLSLPMEKFANRISSNSSVPIFTTSEVLIGEGCIGGSVLSAKVHGIDIGTLALKILSGEDINQIPFVDKKSLRSIYDYNILKKYGLDSYPLPPDSIVINKPFSFYETYKLQIYIVASIFMILLALVIYLMINILERIKVEKKLIENNEEISALYEELIASEESLQINYIELNKRQDEILLSEEKYRLVVESSTDITWEQNCKDNTRKYSDKLFEILGYTNDELNTSHDWKNIVHLQDRDILKVITTNYANNTINKKNIEYRVRCKNGQYKWIISNSNPQFDANGNLVKVYGAYKDITELKENQLEINNLAFYDSITQLPNRVSLYNTIGKLTESKKEFALFFLDLDNFKIINDSFGHPVGDKLLILVAERINSMNKDEHTAFRLSGDEFIILYTGSKDKVVIENIASTILLKISESYDIDGSHFHISSSIGIALYPENGVDVYELLKNADTAMYNSKESGKNKYTFFNTVMGENTIRKINLHNNLHDAIENNEFILYYQPITDVISGQIVGMEALIRWISPTEGFIPPDKFIQAAEESGQIIEIGTWVIRSACNFANELLDLGHKNFYISINVSAVQLMQKNFKDILFNIINETGVPTECLLIEITESVFMESFDDMTILLSEIRKQGIRIALDDFGCGYSSLTYLKHLPMDVVKIDKSFIDDILGDNQKECVVGLIITLMKQLEFKVIAEGIETKEQLEYISKYNCDLFQGYLVSKPVPKEQIINLLN</sequence>
<dbReference type="PROSITE" id="PS50887">
    <property type="entry name" value="GGDEF"/>
    <property type="match status" value="1"/>
</dbReference>
<dbReference type="Pfam" id="PF04392">
    <property type="entry name" value="ABC_sub_bind"/>
    <property type="match status" value="1"/>
</dbReference>
<accession>A0ABM7T941</accession>
<dbReference type="InterPro" id="IPR013655">
    <property type="entry name" value="PAS_fold_3"/>
</dbReference>
<dbReference type="PANTHER" id="PTHR44757">
    <property type="entry name" value="DIGUANYLATE CYCLASE DGCP"/>
    <property type="match status" value="1"/>
</dbReference>
<dbReference type="InterPro" id="IPR000160">
    <property type="entry name" value="GGDEF_dom"/>
</dbReference>
<keyword evidence="1" id="KW-0812">Transmembrane</keyword>
<feature type="transmembrane region" description="Helical" evidence="1">
    <location>
        <begin position="351"/>
        <end position="375"/>
    </location>
</feature>
<dbReference type="InterPro" id="IPR029787">
    <property type="entry name" value="Nucleotide_cyclase"/>
</dbReference>
<protein>
    <submittedName>
        <fullName evidence="6">Diguanylate cyclase</fullName>
    </submittedName>
</protein>
<dbReference type="Gene3D" id="3.30.450.20">
    <property type="entry name" value="PAS domain"/>
    <property type="match status" value="1"/>
</dbReference>
<dbReference type="Gene3D" id="3.30.70.270">
    <property type="match status" value="1"/>
</dbReference>
<dbReference type="InterPro" id="IPR052155">
    <property type="entry name" value="Biofilm_reg_signaling"/>
</dbReference>
<dbReference type="InterPro" id="IPR035919">
    <property type="entry name" value="EAL_sf"/>
</dbReference>
<dbReference type="Pfam" id="PF00990">
    <property type="entry name" value="GGDEF"/>
    <property type="match status" value="1"/>
</dbReference>
<dbReference type="SMART" id="SM00086">
    <property type="entry name" value="PAC"/>
    <property type="match status" value="1"/>
</dbReference>
<dbReference type="NCBIfam" id="TIGR00254">
    <property type="entry name" value="GGDEF"/>
    <property type="match status" value="1"/>
</dbReference>
<evidence type="ECO:0000259" key="3">
    <source>
        <dbReference type="PROSITE" id="PS50113"/>
    </source>
</evidence>
<dbReference type="Pfam" id="PF08447">
    <property type="entry name" value="PAS_3"/>
    <property type="match status" value="1"/>
</dbReference>
<keyword evidence="7" id="KW-1185">Reference proteome</keyword>
<dbReference type="PROSITE" id="PS50113">
    <property type="entry name" value="PAC"/>
    <property type="match status" value="1"/>
</dbReference>
<dbReference type="InterPro" id="IPR035965">
    <property type="entry name" value="PAS-like_dom_sf"/>
</dbReference>
<dbReference type="SUPFAM" id="SSF55073">
    <property type="entry name" value="Nucleotide cyclase"/>
    <property type="match status" value="1"/>
</dbReference>
<dbReference type="InterPro" id="IPR043128">
    <property type="entry name" value="Rev_trsase/Diguanyl_cyclase"/>
</dbReference>
<proteinExistence type="predicted"/>
<dbReference type="InterPro" id="IPR001610">
    <property type="entry name" value="PAC"/>
</dbReference>
<dbReference type="PROSITE" id="PS50112">
    <property type="entry name" value="PAS"/>
    <property type="match status" value="1"/>
</dbReference>
<reference evidence="7" key="1">
    <citation type="submission" date="2021-07" db="EMBL/GenBank/DDBJ databases">
        <title>Complete genome sequencing of a Clostridium isolate.</title>
        <authorList>
            <person name="Ueki A."/>
            <person name="Tonouchi A."/>
        </authorList>
    </citation>
    <scope>NUCLEOTIDE SEQUENCE [LARGE SCALE GENOMIC DNA]</scope>
    <source>
        <strain evidence="7">C5S11</strain>
    </source>
</reference>
<dbReference type="CDD" id="cd01949">
    <property type="entry name" value="GGDEF"/>
    <property type="match status" value="1"/>
</dbReference>
<dbReference type="InterPro" id="IPR000700">
    <property type="entry name" value="PAS-assoc_C"/>
</dbReference>
<dbReference type="RefSeq" id="WP_224033893.1">
    <property type="nucleotide sequence ID" value="NZ_AP024849.1"/>
</dbReference>
<name>A0ABM7T941_9CLOT</name>
<dbReference type="Pfam" id="PF00563">
    <property type="entry name" value="EAL"/>
    <property type="match status" value="1"/>
</dbReference>
<keyword evidence="1" id="KW-1133">Transmembrane helix</keyword>
<dbReference type="SUPFAM" id="SSF55785">
    <property type="entry name" value="PYP-like sensor domain (PAS domain)"/>
    <property type="match status" value="1"/>
</dbReference>
<dbReference type="InterPro" id="IPR001633">
    <property type="entry name" value="EAL_dom"/>
</dbReference>
<evidence type="ECO:0000313" key="7">
    <source>
        <dbReference type="Proteomes" id="UP000824633"/>
    </source>
</evidence>
<feature type="domain" description="PAS" evidence="2">
    <location>
        <begin position="422"/>
        <end position="497"/>
    </location>
</feature>
<dbReference type="InterPro" id="IPR007487">
    <property type="entry name" value="ABC_transpt-TYRBP-like"/>
</dbReference>
<dbReference type="EMBL" id="AP024849">
    <property type="protein sequence ID" value="BCZ47563.1"/>
    <property type="molecule type" value="Genomic_DNA"/>
</dbReference>
<dbReference type="PROSITE" id="PS50883">
    <property type="entry name" value="EAL"/>
    <property type="match status" value="1"/>
</dbReference>
<evidence type="ECO:0000313" key="6">
    <source>
        <dbReference type="EMBL" id="BCZ47563.1"/>
    </source>
</evidence>
<evidence type="ECO:0000259" key="5">
    <source>
        <dbReference type="PROSITE" id="PS50887"/>
    </source>
</evidence>
<keyword evidence="1" id="KW-0472">Membrane</keyword>
<feature type="domain" description="EAL" evidence="4">
    <location>
        <begin position="719"/>
        <end position="970"/>
    </location>
</feature>
<dbReference type="SMART" id="SM00052">
    <property type="entry name" value="EAL"/>
    <property type="match status" value="1"/>
</dbReference>
<dbReference type="SUPFAM" id="SSF141868">
    <property type="entry name" value="EAL domain-like"/>
    <property type="match status" value="1"/>
</dbReference>
<dbReference type="Gene3D" id="3.20.20.450">
    <property type="entry name" value="EAL domain"/>
    <property type="match status" value="1"/>
</dbReference>
<evidence type="ECO:0000259" key="4">
    <source>
        <dbReference type="PROSITE" id="PS50883"/>
    </source>
</evidence>
<feature type="domain" description="GGDEF" evidence="5">
    <location>
        <begin position="577"/>
        <end position="710"/>
    </location>
</feature>
<dbReference type="SMART" id="SM00267">
    <property type="entry name" value="GGDEF"/>
    <property type="match status" value="1"/>
</dbReference>
<dbReference type="Gene3D" id="3.40.50.2300">
    <property type="match status" value="2"/>
</dbReference>